<feature type="region of interest" description="Disordered" evidence="1">
    <location>
        <begin position="13"/>
        <end position="34"/>
    </location>
</feature>
<keyword evidence="3" id="KW-1185">Reference proteome</keyword>
<dbReference type="AlphaFoldDB" id="A0A380U6B5"/>
<protein>
    <submittedName>
        <fullName evidence="2">Heme utilization or adhesion protein</fullName>
    </submittedName>
</protein>
<evidence type="ECO:0000313" key="3">
    <source>
        <dbReference type="Proteomes" id="UP000254649"/>
    </source>
</evidence>
<feature type="compositionally biased region" description="Polar residues" evidence="1">
    <location>
        <begin position="19"/>
        <end position="34"/>
    </location>
</feature>
<gene>
    <name evidence="2" type="ORF">NCTC10801_02680</name>
</gene>
<evidence type="ECO:0000256" key="1">
    <source>
        <dbReference type="SAM" id="MobiDB-lite"/>
    </source>
</evidence>
<dbReference type="EMBL" id="UFRQ01000003">
    <property type="protein sequence ID" value="SUT96285.1"/>
    <property type="molecule type" value="Genomic_DNA"/>
</dbReference>
<dbReference type="OrthoDB" id="5668941at2"/>
<reference evidence="2 3" key="1">
    <citation type="submission" date="2018-06" db="EMBL/GenBank/DDBJ databases">
        <authorList>
            <consortium name="Pathogen Informatics"/>
            <person name="Doyle S."/>
        </authorList>
    </citation>
    <scope>NUCLEOTIDE SEQUENCE [LARGE SCALE GENOMIC DNA]</scope>
    <source>
        <strain evidence="2 3">NCTC10801</strain>
    </source>
</reference>
<name>A0A380U6B5_9PAST</name>
<evidence type="ECO:0000313" key="2">
    <source>
        <dbReference type="EMBL" id="SUT96285.1"/>
    </source>
</evidence>
<sequence>MYGEYEISELKKNRRERTLSQTAEDNGNNRFETGTLSYSDIRNHADYSGSGFGVGGGFSMGGGDKPKEIGGMKLTSFGQNAMVETVNADGTKTTTLEGQMNINKSVGFGYDSEHNDSVTKSGINTVNIQIRDENGQIKKTGQTVMVVKQVLQQAILIQKISKLLKVMPLKTKQKLPS</sequence>
<dbReference type="Proteomes" id="UP000254649">
    <property type="component" value="Unassembled WGS sequence"/>
</dbReference>
<accession>A0A380U6B5</accession>
<proteinExistence type="predicted"/>
<organism evidence="2 3">
    <name type="scientific">[Actinobacillus] rossii</name>
    <dbReference type="NCBI Taxonomy" id="123820"/>
    <lineage>
        <taxon>Bacteria</taxon>
        <taxon>Pseudomonadati</taxon>
        <taxon>Pseudomonadota</taxon>
        <taxon>Gammaproteobacteria</taxon>
        <taxon>Pasteurellales</taxon>
        <taxon>Pasteurellaceae</taxon>
    </lineage>
</organism>